<evidence type="ECO:0000313" key="11">
    <source>
        <dbReference type="Proteomes" id="UP001497457"/>
    </source>
</evidence>
<dbReference type="InterPro" id="IPR001128">
    <property type="entry name" value="Cyt_P450"/>
</dbReference>
<keyword evidence="9" id="KW-1133">Transmembrane helix</keyword>
<evidence type="ECO:0000256" key="3">
    <source>
        <dbReference type="ARBA" id="ARBA00022723"/>
    </source>
</evidence>
<dbReference type="GO" id="GO:0004497">
    <property type="term" value="F:monooxygenase activity"/>
    <property type="evidence" value="ECO:0007669"/>
    <property type="project" value="UniProtKB-KW"/>
</dbReference>
<sequence>MEPISSIISVLFLSIIISLFVVLVSANHNKSRAKTKDQKRPPGPRGFPFIGSIHHLFTSQPHAALRDLALKHGPVMYLRLGQVDTVVVSSTAAAQAVLRDSDVAFASRPRLIGGEIICYGGLDIALAPYGAYWRALRKLATLELLSPHKVKQLAPVRDAETLSLIGDLRAAAAAAAAAGAGEPVNLGGTVISCANSIIAMATFGDRFDAESKEEFLSAMAVVVTNGSGLCVSDLFPSLWFVDVATGMRRRLQRAHAQLDVVTDRIIADCNARRQERKKLKNVEGEDGMDGEDLLSVMLRIRDEGEYDKIPIGTTNIKAMIIDLFLGGTETTSSISEWVMSELVRNPEVMAKAQAEVREVFNKKNTCDHESLLDHLHYMRMVIKETMRLYPPLPLLLPRLCRETCHIGGFKLAKGTRVIVNSWAMARSREYWEDAEVFRPERFEKSTVDYKGTQFEYMPFGSGRRMCPGMTFGMVTLEIIVARLLYYFDWSLPIGMRPEDLDMDMTVGAATRRANQLRLVATPCAETMKI</sequence>
<evidence type="ECO:0000256" key="8">
    <source>
        <dbReference type="RuleBase" id="RU000461"/>
    </source>
</evidence>
<comment type="similarity">
    <text evidence="1 8">Belongs to the cytochrome P450 family.</text>
</comment>
<dbReference type="InterPro" id="IPR036396">
    <property type="entry name" value="Cyt_P450_sf"/>
</dbReference>
<dbReference type="SUPFAM" id="SSF48264">
    <property type="entry name" value="Cytochrome P450"/>
    <property type="match status" value="1"/>
</dbReference>
<keyword evidence="9" id="KW-0812">Transmembrane</keyword>
<evidence type="ECO:0000256" key="1">
    <source>
        <dbReference type="ARBA" id="ARBA00010617"/>
    </source>
</evidence>
<dbReference type="CDD" id="cd11072">
    <property type="entry name" value="CYP71-like"/>
    <property type="match status" value="1"/>
</dbReference>
<gene>
    <name evidence="10" type="ORF">URODEC1_LOCUS23696</name>
</gene>
<dbReference type="Gene3D" id="1.10.630.10">
    <property type="entry name" value="Cytochrome P450"/>
    <property type="match status" value="1"/>
</dbReference>
<dbReference type="InterPro" id="IPR002401">
    <property type="entry name" value="Cyt_P450_E_grp-I"/>
</dbReference>
<dbReference type="PANTHER" id="PTHR47955">
    <property type="entry name" value="CYTOCHROME P450 FAMILY 71 PROTEIN"/>
    <property type="match status" value="1"/>
</dbReference>
<reference evidence="11" key="1">
    <citation type="submission" date="2024-06" db="EMBL/GenBank/DDBJ databases">
        <authorList>
            <person name="Ryan C."/>
        </authorList>
    </citation>
    <scope>NUCLEOTIDE SEQUENCE [LARGE SCALE GENOMIC DNA]</scope>
</reference>
<keyword evidence="3 7" id="KW-0479">Metal-binding</keyword>
<dbReference type="AlphaFoldDB" id="A0ABC8XI58"/>
<evidence type="ECO:0000313" key="10">
    <source>
        <dbReference type="EMBL" id="CAL4926068.1"/>
    </source>
</evidence>
<keyword evidence="5 7" id="KW-0408">Iron</keyword>
<dbReference type="InterPro" id="IPR017972">
    <property type="entry name" value="Cyt_P450_CS"/>
</dbReference>
<comment type="cofactor">
    <cofactor evidence="7">
        <name>heme</name>
        <dbReference type="ChEBI" id="CHEBI:30413"/>
    </cofactor>
</comment>
<dbReference type="PANTHER" id="PTHR47955:SF8">
    <property type="entry name" value="CYTOCHROME P450 71D11-LIKE"/>
    <property type="match status" value="1"/>
</dbReference>
<evidence type="ECO:0008006" key="12">
    <source>
        <dbReference type="Google" id="ProtNLM"/>
    </source>
</evidence>
<dbReference type="PROSITE" id="PS00086">
    <property type="entry name" value="CYTOCHROME_P450"/>
    <property type="match status" value="1"/>
</dbReference>
<evidence type="ECO:0000256" key="7">
    <source>
        <dbReference type="PIRSR" id="PIRSR602401-1"/>
    </source>
</evidence>
<reference evidence="10 11" key="2">
    <citation type="submission" date="2024-10" db="EMBL/GenBank/DDBJ databases">
        <authorList>
            <person name="Ryan C."/>
        </authorList>
    </citation>
    <scope>NUCLEOTIDE SEQUENCE [LARGE SCALE GENOMIC DNA]</scope>
</reference>
<keyword evidence="2 7" id="KW-0349">Heme</keyword>
<protein>
    <recommendedName>
        <fullName evidence="12">Cytochrome P450</fullName>
    </recommendedName>
</protein>
<keyword evidence="11" id="KW-1185">Reference proteome</keyword>
<dbReference type="PRINTS" id="PR00463">
    <property type="entry name" value="EP450I"/>
</dbReference>
<evidence type="ECO:0000256" key="9">
    <source>
        <dbReference type="SAM" id="Phobius"/>
    </source>
</evidence>
<dbReference type="Pfam" id="PF00067">
    <property type="entry name" value="p450"/>
    <property type="match status" value="1"/>
</dbReference>
<accession>A0ABC8XI58</accession>
<evidence type="ECO:0000256" key="5">
    <source>
        <dbReference type="ARBA" id="ARBA00023004"/>
    </source>
</evidence>
<dbReference type="EMBL" id="OZ075124">
    <property type="protein sequence ID" value="CAL4926068.1"/>
    <property type="molecule type" value="Genomic_DNA"/>
</dbReference>
<name>A0ABC8XI58_9POAL</name>
<keyword evidence="6 8" id="KW-0503">Monooxygenase</keyword>
<evidence type="ECO:0000256" key="6">
    <source>
        <dbReference type="ARBA" id="ARBA00023033"/>
    </source>
</evidence>
<dbReference type="GO" id="GO:0046872">
    <property type="term" value="F:metal ion binding"/>
    <property type="evidence" value="ECO:0007669"/>
    <property type="project" value="UniProtKB-KW"/>
</dbReference>
<dbReference type="PRINTS" id="PR00385">
    <property type="entry name" value="P450"/>
</dbReference>
<dbReference type="Proteomes" id="UP001497457">
    <property type="component" value="Chromosome 14rd"/>
</dbReference>
<proteinExistence type="inferred from homology"/>
<feature type="transmembrane region" description="Helical" evidence="9">
    <location>
        <begin position="6"/>
        <end position="26"/>
    </location>
</feature>
<organism evidence="10 11">
    <name type="scientific">Urochloa decumbens</name>
    <dbReference type="NCBI Taxonomy" id="240449"/>
    <lineage>
        <taxon>Eukaryota</taxon>
        <taxon>Viridiplantae</taxon>
        <taxon>Streptophyta</taxon>
        <taxon>Embryophyta</taxon>
        <taxon>Tracheophyta</taxon>
        <taxon>Spermatophyta</taxon>
        <taxon>Magnoliopsida</taxon>
        <taxon>Liliopsida</taxon>
        <taxon>Poales</taxon>
        <taxon>Poaceae</taxon>
        <taxon>PACMAD clade</taxon>
        <taxon>Panicoideae</taxon>
        <taxon>Panicodae</taxon>
        <taxon>Paniceae</taxon>
        <taxon>Melinidinae</taxon>
        <taxon>Urochloa</taxon>
    </lineage>
</organism>
<evidence type="ECO:0000256" key="4">
    <source>
        <dbReference type="ARBA" id="ARBA00023002"/>
    </source>
</evidence>
<feature type="binding site" description="axial binding residue" evidence="7">
    <location>
        <position position="466"/>
    </location>
    <ligand>
        <name>heme</name>
        <dbReference type="ChEBI" id="CHEBI:30413"/>
    </ligand>
    <ligandPart>
        <name>Fe</name>
        <dbReference type="ChEBI" id="CHEBI:18248"/>
    </ligandPart>
</feature>
<keyword evidence="4 8" id="KW-0560">Oxidoreductase</keyword>
<evidence type="ECO:0000256" key="2">
    <source>
        <dbReference type="ARBA" id="ARBA00022617"/>
    </source>
</evidence>
<keyword evidence="9" id="KW-0472">Membrane</keyword>
<dbReference type="FunFam" id="1.10.630.10:FF:000043">
    <property type="entry name" value="Cytochrome P450 99A2"/>
    <property type="match status" value="1"/>
</dbReference>